<evidence type="ECO:0000313" key="4">
    <source>
        <dbReference type="EMBL" id="KAK4144642.1"/>
    </source>
</evidence>
<accession>A0AAN6V4K6</accession>
<dbReference type="GeneID" id="87816946"/>
<feature type="signal peptide" evidence="3">
    <location>
        <begin position="1"/>
        <end position="24"/>
    </location>
</feature>
<feature type="chain" id="PRO_5042940412" description="Extracellular membrane protein CFEM domain-containing protein" evidence="3">
    <location>
        <begin position="25"/>
        <end position="245"/>
    </location>
</feature>
<keyword evidence="2" id="KW-0472">Membrane</keyword>
<keyword evidence="3" id="KW-0732">Signal</keyword>
<comment type="caution">
    <text evidence="4">The sequence shown here is derived from an EMBL/GenBank/DDBJ whole genome shotgun (WGS) entry which is preliminary data.</text>
</comment>
<dbReference type="RefSeq" id="XP_062638013.1">
    <property type="nucleotide sequence ID" value="XM_062780333.1"/>
</dbReference>
<reference evidence="4" key="2">
    <citation type="submission" date="2023-05" db="EMBL/GenBank/DDBJ databases">
        <authorList>
            <consortium name="Lawrence Berkeley National Laboratory"/>
            <person name="Steindorff A."/>
            <person name="Hensen N."/>
            <person name="Bonometti L."/>
            <person name="Westerberg I."/>
            <person name="Brannstrom I.O."/>
            <person name="Guillou S."/>
            <person name="Cros-Aarteil S."/>
            <person name="Calhoun S."/>
            <person name="Haridas S."/>
            <person name="Kuo A."/>
            <person name="Mondo S."/>
            <person name="Pangilinan J."/>
            <person name="Riley R."/>
            <person name="Labutti K."/>
            <person name="Andreopoulos B."/>
            <person name="Lipzen A."/>
            <person name="Chen C."/>
            <person name="Yanf M."/>
            <person name="Daum C."/>
            <person name="Ng V."/>
            <person name="Clum A."/>
            <person name="Ohm R."/>
            <person name="Martin F."/>
            <person name="Silar P."/>
            <person name="Natvig D."/>
            <person name="Lalanne C."/>
            <person name="Gautier V."/>
            <person name="Ament-Velasquez S.L."/>
            <person name="Kruys A."/>
            <person name="Hutchinson M.I."/>
            <person name="Powell A.J."/>
            <person name="Barry K."/>
            <person name="Miller A.N."/>
            <person name="Grigoriev I.V."/>
            <person name="Debuchy R."/>
            <person name="Gladieux P."/>
            <person name="Thoren M.H."/>
            <person name="Johannesson H."/>
        </authorList>
    </citation>
    <scope>NUCLEOTIDE SEQUENCE</scope>
    <source>
        <strain evidence="4">CBS 141.50</strain>
    </source>
</reference>
<feature type="transmembrane region" description="Helical" evidence="2">
    <location>
        <begin position="227"/>
        <end position="244"/>
    </location>
</feature>
<organism evidence="4 5">
    <name type="scientific">Dichotomopilus funicola</name>
    <dbReference type="NCBI Taxonomy" id="1934379"/>
    <lineage>
        <taxon>Eukaryota</taxon>
        <taxon>Fungi</taxon>
        <taxon>Dikarya</taxon>
        <taxon>Ascomycota</taxon>
        <taxon>Pezizomycotina</taxon>
        <taxon>Sordariomycetes</taxon>
        <taxon>Sordariomycetidae</taxon>
        <taxon>Sordariales</taxon>
        <taxon>Chaetomiaceae</taxon>
        <taxon>Dichotomopilus</taxon>
    </lineage>
</organism>
<sequence>MGLTNYARLALLGTALFFAGPAQADFGFTPCIDDCVASNGCEAYDEKCVCKEANSLLLNSVVSCMYFNCKNDLRDADDTFLSPISNGCSNIPERKLDAAASLASSYSSKLPAATSAKPSPTHDAPSTSDKPHSPSTSDKPEHSPPVPPKPSATTSNVAGPSTSAAAGGAASSSAAQTTLVTSVTPTETSSSPAESTTSSNEGSGSNHNTNPFGSSGDDSAGAAIRPLFALLALPAAVVVGFAFGQ</sequence>
<dbReference type="Proteomes" id="UP001302676">
    <property type="component" value="Unassembled WGS sequence"/>
</dbReference>
<keyword evidence="2" id="KW-0812">Transmembrane</keyword>
<keyword evidence="2" id="KW-1133">Transmembrane helix</keyword>
<evidence type="ECO:0000256" key="3">
    <source>
        <dbReference type="SAM" id="SignalP"/>
    </source>
</evidence>
<feature type="compositionally biased region" description="Low complexity" evidence="1">
    <location>
        <begin position="157"/>
        <end position="206"/>
    </location>
</feature>
<feature type="compositionally biased region" description="Polar residues" evidence="1">
    <location>
        <begin position="207"/>
        <end position="217"/>
    </location>
</feature>
<feature type="compositionally biased region" description="Polar residues" evidence="1">
    <location>
        <begin position="124"/>
        <end position="137"/>
    </location>
</feature>
<evidence type="ECO:0000313" key="5">
    <source>
        <dbReference type="Proteomes" id="UP001302676"/>
    </source>
</evidence>
<name>A0AAN6V4K6_9PEZI</name>
<evidence type="ECO:0000256" key="1">
    <source>
        <dbReference type="SAM" id="MobiDB-lite"/>
    </source>
</evidence>
<keyword evidence="5" id="KW-1185">Reference proteome</keyword>
<proteinExistence type="predicted"/>
<dbReference type="AlphaFoldDB" id="A0AAN6V4K6"/>
<evidence type="ECO:0000256" key="2">
    <source>
        <dbReference type="SAM" id="Phobius"/>
    </source>
</evidence>
<feature type="region of interest" description="Disordered" evidence="1">
    <location>
        <begin position="110"/>
        <end position="220"/>
    </location>
</feature>
<dbReference type="EMBL" id="MU853575">
    <property type="protein sequence ID" value="KAK4144642.1"/>
    <property type="molecule type" value="Genomic_DNA"/>
</dbReference>
<reference evidence="4" key="1">
    <citation type="journal article" date="2023" name="Mol. Phylogenet. Evol.">
        <title>Genome-scale phylogeny and comparative genomics of the fungal order Sordariales.</title>
        <authorList>
            <person name="Hensen N."/>
            <person name="Bonometti L."/>
            <person name="Westerberg I."/>
            <person name="Brannstrom I.O."/>
            <person name="Guillou S."/>
            <person name="Cros-Aarteil S."/>
            <person name="Calhoun S."/>
            <person name="Haridas S."/>
            <person name="Kuo A."/>
            <person name="Mondo S."/>
            <person name="Pangilinan J."/>
            <person name="Riley R."/>
            <person name="LaButti K."/>
            <person name="Andreopoulos B."/>
            <person name="Lipzen A."/>
            <person name="Chen C."/>
            <person name="Yan M."/>
            <person name="Daum C."/>
            <person name="Ng V."/>
            <person name="Clum A."/>
            <person name="Steindorff A."/>
            <person name="Ohm R.A."/>
            <person name="Martin F."/>
            <person name="Silar P."/>
            <person name="Natvig D.O."/>
            <person name="Lalanne C."/>
            <person name="Gautier V."/>
            <person name="Ament-Velasquez S.L."/>
            <person name="Kruys A."/>
            <person name="Hutchinson M.I."/>
            <person name="Powell A.J."/>
            <person name="Barry K."/>
            <person name="Miller A.N."/>
            <person name="Grigoriev I.V."/>
            <person name="Debuchy R."/>
            <person name="Gladieux P."/>
            <person name="Hiltunen Thoren M."/>
            <person name="Johannesson H."/>
        </authorList>
    </citation>
    <scope>NUCLEOTIDE SEQUENCE</scope>
    <source>
        <strain evidence="4">CBS 141.50</strain>
    </source>
</reference>
<protein>
    <recommendedName>
        <fullName evidence="6">Extracellular membrane protein CFEM domain-containing protein</fullName>
    </recommendedName>
</protein>
<gene>
    <name evidence="4" type="ORF">C8A04DRAFT_27578</name>
</gene>
<evidence type="ECO:0008006" key="6">
    <source>
        <dbReference type="Google" id="ProtNLM"/>
    </source>
</evidence>